<dbReference type="OMA" id="CEHIFHE"/>
<dbReference type="AlphaFoldDB" id="A0A078ATF0"/>
<dbReference type="GO" id="GO:0016567">
    <property type="term" value="P:protein ubiquitination"/>
    <property type="evidence" value="ECO:0007669"/>
    <property type="project" value="UniProtKB-UniPathway"/>
</dbReference>
<accession>A0A078ATF0</accession>
<feature type="domain" description="RING-type" evidence="4">
    <location>
        <begin position="191"/>
        <end position="233"/>
    </location>
</feature>
<evidence type="ECO:0000259" key="4">
    <source>
        <dbReference type="PROSITE" id="PS50089"/>
    </source>
</evidence>
<keyword evidence="1" id="KW-0862">Zinc</keyword>
<keyword evidence="6" id="KW-1185">Reference proteome</keyword>
<evidence type="ECO:0000256" key="2">
    <source>
        <dbReference type="SAM" id="Coils"/>
    </source>
</evidence>
<feature type="coiled-coil region" evidence="2">
    <location>
        <begin position="244"/>
        <end position="301"/>
    </location>
</feature>
<evidence type="ECO:0000313" key="5">
    <source>
        <dbReference type="EMBL" id="CDW85286.1"/>
    </source>
</evidence>
<keyword evidence="3" id="KW-0472">Membrane</keyword>
<dbReference type="PROSITE" id="PS50089">
    <property type="entry name" value="ZF_RING_2"/>
    <property type="match status" value="1"/>
</dbReference>
<dbReference type="InterPro" id="IPR001841">
    <property type="entry name" value="Znf_RING"/>
</dbReference>
<keyword evidence="2" id="KW-0175">Coiled coil</keyword>
<dbReference type="InterPro" id="IPR013083">
    <property type="entry name" value="Znf_RING/FYVE/PHD"/>
</dbReference>
<keyword evidence="1" id="KW-0479">Metal-binding</keyword>
<keyword evidence="1" id="KW-0863">Zinc-finger</keyword>
<dbReference type="GO" id="GO:0008270">
    <property type="term" value="F:zinc ion binding"/>
    <property type="evidence" value="ECO:0007669"/>
    <property type="project" value="UniProtKB-KW"/>
</dbReference>
<gene>
    <name evidence="5" type="primary">Contig3740.g4000</name>
    <name evidence="5" type="ORF">STYLEM_14360</name>
</gene>
<evidence type="ECO:0000256" key="1">
    <source>
        <dbReference type="PROSITE-ProRule" id="PRU00175"/>
    </source>
</evidence>
<dbReference type="PANTHER" id="PTHR45676">
    <property type="entry name" value="RING-H2 FINGER PROTEIN ATL51-RELATED"/>
    <property type="match status" value="1"/>
</dbReference>
<name>A0A078ATF0_STYLE</name>
<keyword evidence="3" id="KW-0812">Transmembrane</keyword>
<organism evidence="5 6">
    <name type="scientific">Stylonychia lemnae</name>
    <name type="common">Ciliate</name>
    <dbReference type="NCBI Taxonomy" id="5949"/>
    <lineage>
        <taxon>Eukaryota</taxon>
        <taxon>Sar</taxon>
        <taxon>Alveolata</taxon>
        <taxon>Ciliophora</taxon>
        <taxon>Intramacronucleata</taxon>
        <taxon>Spirotrichea</taxon>
        <taxon>Stichotrichia</taxon>
        <taxon>Sporadotrichida</taxon>
        <taxon>Oxytrichidae</taxon>
        <taxon>Stylonychinae</taxon>
        <taxon>Stylonychia</taxon>
    </lineage>
</organism>
<dbReference type="PANTHER" id="PTHR45676:SF41">
    <property type="entry name" value="RING-H2 FINGER PROTEIN ATL66"/>
    <property type="match status" value="1"/>
</dbReference>
<dbReference type="InParanoid" id="A0A078ATF0"/>
<sequence>MDNNSRFNRRRRVSGMIADLFFLSLIGANIYNIYQDQEYWKQSPEPLYIFLILQLILKILLIRVPMTHLRPKTMDIIIIALIFCLLGSTISGLVWFIKIKNEDAEFLTTQYMTQTILLLAIPILVAILFLVILCVGICLFILDMRRRNRFRRFQDDEEVFDQQQIEVIVETYMQMLDYQQYNKVEAKYNDCAICLKDFEQGESLSQIPNCEHIFHESCLRKWFRQLQICPMCRGNIIKMPGERRSNLQNNHDQSIRRLEDARQSNLRVEQIQQQVNQNSMIEQQEQQNLRLSQQEIQQNQESQEERIRSVIVSDAQNLPVQQNNQHE</sequence>
<protein>
    <submittedName>
        <fullName evidence="5">Ring finger protein</fullName>
    </submittedName>
</protein>
<feature type="transmembrane region" description="Helical" evidence="3">
    <location>
        <begin position="117"/>
        <end position="142"/>
    </location>
</feature>
<evidence type="ECO:0000313" key="6">
    <source>
        <dbReference type="Proteomes" id="UP000039865"/>
    </source>
</evidence>
<dbReference type="Pfam" id="PF13639">
    <property type="entry name" value="zf-RING_2"/>
    <property type="match status" value="1"/>
</dbReference>
<dbReference type="SUPFAM" id="SSF57850">
    <property type="entry name" value="RING/U-box"/>
    <property type="match status" value="1"/>
</dbReference>
<evidence type="ECO:0000256" key="3">
    <source>
        <dbReference type="SAM" id="Phobius"/>
    </source>
</evidence>
<dbReference type="OrthoDB" id="298273at2759"/>
<proteinExistence type="predicted"/>
<dbReference type="EMBL" id="CCKQ01013601">
    <property type="protein sequence ID" value="CDW85286.1"/>
    <property type="molecule type" value="Genomic_DNA"/>
</dbReference>
<feature type="transmembrane region" description="Helical" evidence="3">
    <location>
        <begin position="76"/>
        <end position="97"/>
    </location>
</feature>
<keyword evidence="3" id="KW-1133">Transmembrane helix</keyword>
<dbReference type="Gene3D" id="3.30.40.10">
    <property type="entry name" value="Zinc/RING finger domain, C3HC4 (zinc finger)"/>
    <property type="match status" value="1"/>
</dbReference>
<reference evidence="5 6" key="1">
    <citation type="submission" date="2014-06" db="EMBL/GenBank/DDBJ databases">
        <authorList>
            <person name="Swart Estienne"/>
        </authorList>
    </citation>
    <scope>NUCLEOTIDE SEQUENCE [LARGE SCALE GENOMIC DNA]</scope>
    <source>
        <strain evidence="5 6">130c</strain>
    </source>
</reference>
<dbReference type="SMART" id="SM00184">
    <property type="entry name" value="RING"/>
    <property type="match status" value="1"/>
</dbReference>
<feature type="transmembrane region" description="Helical" evidence="3">
    <location>
        <begin position="46"/>
        <end position="64"/>
    </location>
</feature>
<feature type="transmembrane region" description="Helical" evidence="3">
    <location>
        <begin position="12"/>
        <end position="34"/>
    </location>
</feature>
<dbReference type="UniPathway" id="UPA00143"/>
<dbReference type="Proteomes" id="UP000039865">
    <property type="component" value="Unassembled WGS sequence"/>
</dbReference>